<dbReference type="RefSeq" id="WP_317831281.1">
    <property type="nucleotide sequence ID" value="NZ_CP136920.1"/>
</dbReference>
<organism evidence="1 2">
    <name type="scientific">Rubellicoccus peritrichatus</name>
    <dbReference type="NCBI Taxonomy" id="3080537"/>
    <lineage>
        <taxon>Bacteria</taxon>
        <taxon>Pseudomonadati</taxon>
        <taxon>Verrucomicrobiota</taxon>
        <taxon>Opitutia</taxon>
        <taxon>Puniceicoccales</taxon>
        <taxon>Cerasicoccaceae</taxon>
        <taxon>Rubellicoccus</taxon>
    </lineage>
</organism>
<proteinExistence type="predicted"/>
<dbReference type="KEGG" id="puo:RZN69_12325"/>
<evidence type="ECO:0000313" key="1">
    <source>
        <dbReference type="EMBL" id="WOO39402.1"/>
    </source>
</evidence>
<sequence length="44" mass="5077">MRRIIEILAQVWVLRDITSGLETYSAPRMIILNIITRGAATEQY</sequence>
<accession>A0AAQ3L607</accession>
<evidence type="ECO:0000313" key="2">
    <source>
        <dbReference type="Proteomes" id="UP001304300"/>
    </source>
</evidence>
<keyword evidence="2" id="KW-1185">Reference proteome</keyword>
<dbReference type="EMBL" id="CP136920">
    <property type="protein sequence ID" value="WOO39402.1"/>
    <property type="molecule type" value="Genomic_DNA"/>
</dbReference>
<dbReference type="Proteomes" id="UP001304300">
    <property type="component" value="Chromosome"/>
</dbReference>
<name>A0AAQ3L607_9BACT</name>
<protein>
    <submittedName>
        <fullName evidence="1">Uncharacterized protein</fullName>
    </submittedName>
</protein>
<gene>
    <name evidence="1" type="ORF">RZN69_12325</name>
</gene>
<reference evidence="1 2" key="1">
    <citation type="submission" date="2023-10" db="EMBL/GenBank/DDBJ databases">
        <title>Rubellicoccus peritrichatus gen. nov., sp. nov., isolated from an algae of coral reef tank.</title>
        <authorList>
            <person name="Luo J."/>
        </authorList>
    </citation>
    <scope>NUCLEOTIDE SEQUENCE [LARGE SCALE GENOMIC DNA]</scope>
    <source>
        <strain evidence="1 2">CR14</strain>
    </source>
</reference>
<dbReference type="AlphaFoldDB" id="A0AAQ3L607"/>